<dbReference type="RefSeq" id="WP_102955306.1">
    <property type="nucleotide sequence ID" value="NZ_JBJKCE010000001.1"/>
</dbReference>
<dbReference type="InterPro" id="IPR012902">
    <property type="entry name" value="N_methyl_site"/>
</dbReference>
<keyword evidence="1" id="KW-0812">Transmembrane</keyword>
<comment type="caution">
    <text evidence="2">The sequence shown here is derived from an EMBL/GenBank/DDBJ whole genome shotgun (WGS) entry which is preliminary data.</text>
</comment>
<dbReference type="AlphaFoldDB" id="A0A329E9P8"/>
<dbReference type="SUPFAM" id="SSF54523">
    <property type="entry name" value="Pili subunits"/>
    <property type="match status" value="1"/>
</dbReference>
<dbReference type="NCBIfam" id="TIGR02532">
    <property type="entry name" value="IV_pilin_GFxxxE"/>
    <property type="match status" value="1"/>
</dbReference>
<dbReference type="InterPro" id="IPR045584">
    <property type="entry name" value="Pilin-like"/>
</dbReference>
<evidence type="ECO:0000313" key="2">
    <source>
        <dbReference type="EMBL" id="RAS64495.1"/>
    </source>
</evidence>
<gene>
    <name evidence="2" type="ORF">DET48_109137</name>
</gene>
<feature type="transmembrane region" description="Helical" evidence="1">
    <location>
        <begin position="6"/>
        <end position="26"/>
    </location>
</feature>
<keyword evidence="1" id="KW-1133">Transmembrane helix</keyword>
<protein>
    <submittedName>
        <fullName evidence="2">MSHA pilin protein MshB</fullName>
    </submittedName>
</protein>
<evidence type="ECO:0000256" key="1">
    <source>
        <dbReference type="SAM" id="Phobius"/>
    </source>
</evidence>
<dbReference type="Proteomes" id="UP000248729">
    <property type="component" value="Unassembled WGS sequence"/>
</dbReference>
<organism evidence="2 3">
    <name type="scientific">Vibrio diazotrophicus</name>
    <dbReference type="NCBI Taxonomy" id="685"/>
    <lineage>
        <taxon>Bacteria</taxon>
        <taxon>Pseudomonadati</taxon>
        <taxon>Pseudomonadota</taxon>
        <taxon>Gammaproteobacteria</taxon>
        <taxon>Vibrionales</taxon>
        <taxon>Vibrionaceae</taxon>
        <taxon>Vibrio</taxon>
    </lineage>
</organism>
<sequence>MNNKQLGFSLLELIIVILIIGLLAVASLPKMFGVIDDAKEVSIQSIASGFSSGVMAARTQWEAKSRPTVSEGSEKYNAVDYDGVEFWLTRSKTSSGVETGFRDGYPLGLKSGSNSYSETVTVQSCIDLMENLLQQPPSVGTASEAISEPKLQYSAQADDANSICTYIQQEQGSAHQFVYELKTGRVAVTLN</sequence>
<proteinExistence type="predicted"/>
<reference evidence="2 3" key="1">
    <citation type="submission" date="2018-06" db="EMBL/GenBank/DDBJ databases">
        <title>Freshwater and sediment microbial communities from various areas in North America, analyzing microbe dynamics in response to fracking.</title>
        <authorList>
            <person name="Lamendella R."/>
        </authorList>
    </citation>
    <scope>NUCLEOTIDE SEQUENCE [LARGE SCALE GENOMIC DNA]</scope>
    <source>
        <strain evidence="2 3">99A</strain>
    </source>
</reference>
<dbReference type="EMBL" id="QLTR01000009">
    <property type="protein sequence ID" value="RAS64495.1"/>
    <property type="molecule type" value="Genomic_DNA"/>
</dbReference>
<dbReference type="Pfam" id="PF07963">
    <property type="entry name" value="N_methyl"/>
    <property type="match status" value="1"/>
</dbReference>
<evidence type="ECO:0000313" key="3">
    <source>
        <dbReference type="Proteomes" id="UP000248729"/>
    </source>
</evidence>
<accession>A0A329E9P8</accession>
<keyword evidence="1" id="KW-0472">Membrane</keyword>
<dbReference type="Gene3D" id="3.30.700.10">
    <property type="entry name" value="Glycoprotein, Type 4 Pilin"/>
    <property type="match status" value="1"/>
</dbReference>
<name>A0A329E9P8_VIBDI</name>